<dbReference type="OrthoDB" id="6436962at2759"/>
<evidence type="ECO:0000313" key="2">
    <source>
        <dbReference type="Proteomes" id="UP000499080"/>
    </source>
</evidence>
<gene>
    <name evidence="1" type="ORF">AVEN_111387_1</name>
</gene>
<sequence>MHIDCRRHHCTEDASETLRLIWCSVPDAYLSFKEIKRAFRGIFRAEELKNIYDFYAKAVGFSKQGVQRWRPMIGPLEVMVRRGFK</sequence>
<proteinExistence type="predicted"/>
<evidence type="ECO:0000313" key="1">
    <source>
        <dbReference type="EMBL" id="GBO10378.1"/>
    </source>
</evidence>
<reference evidence="1 2" key="1">
    <citation type="journal article" date="2019" name="Sci. Rep.">
        <title>Orb-weaving spider Araneus ventricosus genome elucidates the spidroin gene catalogue.</title>
        <authorList>
            <person name="Kono N."/>
            <person name="Nakamura H."/>
            <person name="Ohtoshi R."/>
            <person name="Moran D.A.P."/>
            <person name="Shinohara A."/>
            <person name="Yoshida Y."/>
            <person name="Fujiwara M."/>
            <person name="Mori M."/>
            <person name="Tomita M."/>
            <person name="Arakawa K."/>
        </authorList>
    </citation>
    <scope>NUCLEOTIDE SEQUENCE [LARGE SCALE GENOMIC DNA]</scope>
</reference>
<organism evidence="1 2">
    <name type="scientific">Araneus ventricosus</name>
    <name type="common">Orbweaver spider</name>
    <name type="synonym">Epeira ventricosa</name>
    <dbReference type="NCBI Taxonomy" id="182803"/>
    <lineage>
        <taxon>Eukaryota</taxon>
        <taxon>Metazoa</taxon>
        <taxon>Ecdysozoa</taxon>
        <taxon>Arthropoda</taxon>
        <taxon>Chelicerata</taxon>
        <taxon>Arachnida</taxon>
        <taxon>Araneae</taxon>
        <taxon>Araneomorphae</taxon>
        <taxon>Entelegynae</taxon>
        <taxon>Araneoidea</taxon>
        <taxon>Araneidae</taxon>
        <taxon>Araneus</taxon>
    </lineage>
</organism>
<accession>A0A4Y2UC02</accession>
<comment type="caution">
    <text evidence="1">The sequence shown here is derived from an EMBL/GenBank/DDBJ whole genome shotgun (WGS) entry which is preliminary data.</text>
</comment>
<keyword evidence="2" id="KW-1185">Reference proteome</keyword>
<evidence type="ECO:0008006" key="3">
    <source>
        <dbReference type="Google" id="ProtNLM"/>
    </source>
</evidence>
<dbReference type="AlphaFoldDB" id="A0A4Y2UC02"/>
<dbReference type="EMBL" id="BGPR01035512">
    <property type="protein sequence ID" value="GBO10378.1"/>
    <property type="molecule type" value="Genomic_DNA"/>
</dbReference>
<name>A0A4Y2UC02_ARAVE</name>
<dbReference type="Proteomes" id="UP000499080">
    <property type="component" value="Unassembled WGS sequence"/>
</dbReference>
<protein>
    <recommendedName>
        <fullName evidence="3">SOCS box domain-containing protein</fullName>
    </recommendedName>
</protein>